<gene>
    <name evidence="1" type="ORF">MuYL_3677</name>
</gene>
<sequence length="148" mass="17063">MAKNWGYCTQKILIQRNFEKSGFFFLLEYLTFGFMNTSDSSTTKTIIHAFEQIEAALNLKLKQQGYAIRHQNDGDTSFGNRHLTWLNDKQALRLSLDSNEGKFILDIANTLPLSPKTMWAHVLSIPYNPHKHDEHYVITIAVELMDSL</sequence>
<dbReference type="AlphaFoldDB" id="A0A223P0C5"/>
<name>A0A223P0C5_9SPHI</name>
<evidence type="ECO:0000313" key="1">
    <source>
        <dbReference type="EMBL" id="ASU35562.1"/>
    </source>
</evidence>
<dbReference type="KEGG" id="muc:MuYL_3677"/>
<dbReference type="EMBL" id="CP022743">
    <property type="protein sequence ID" value="ASU35562.1"/>
    <property type="molecule type" value="Genomic_DNA"/>
</dbReference>
<protein>
    <submittedName>
        <fullName evidence="1">Uncharacterized protein</fullName>
    </submittedName>
</protein>
<evidence type="ECO:0000313" key="2">
    <source>
        <dbReference type="Proteomes" id="UP000215002"/>
    </source>
</evidence>
<reference evidence="1 2" key="1">
    <citation type="submission" date="2017-08" db="EMBL/GenBank/DDBJ databases">
        <title>Complete genome sequence of Mucilaginibacter sp. strain BJC16-A31.</title>
        <authorList>
            <consortium name="Henan University of Science and Technology"/>
            <person name="You X."/>
        </authorList>
    </citation>
    <scope>NUCLEOTIDE SEQUENCE [LARGE SCALE GENOMIC DNA]</scope>
    <source>
        <strain evidence="1 2">BJC16-A31</strain>
    </source>
</reference>
<organism evidence="1 2">
    <name type="scientific">Mucilaginibacter xinganensis</name>
    <dbReference type="NCBI Taxonomy" id="1234841"/>
    <lineage>
        <taxon>Bacteria</taxon>
        <taxon>Pseudomonadati</taxon>
        <taxon>Bacteroidota</taxon>
        <taxon>Sphingobacteriia</taxon>
        <taxon>Sphingobacteriales</taxon>
        <taxon>Sphingobacteriaceae</taxon>
        <taxon>Mucilaginibacter</taxon>
    </lineage>
</organism>
<dbReference type="Proteomes" id="UP000215002">
    <property type="component" value="Chromosome"/>
</dbReference>
<accession>A0A223P0C5</accession>
<proteinExistence type="predicted"/>
<keyword evidence="2" id="KW-1185">Reference proteome</keyword>